<keyword evidence="1" id="KW-1133">Transmembrane helix</keyword>
<keyword evidence="1" id="KW-0472">Membrane</keyword>
<evidence type="ECO:0000313" key="3">
    <source>
        <dbReference type="EMBL" id="BCI63767.1"/>
    </source>
</evidence>
<dbReference type="GO" id="GO:0006355">
    <property type="term" value="P:regulation of DNA-templated transcription"/>
    <property type="evidence" value="ECO:0007669"/>
    <property type="project" value="InterPro"/>
</dbReference>
<dbReference type="PROSITE" id="PS00622">
    <property type="entry name" value="HTH_LUXR_1"/>
    <property type="match status" value="1"/>
</dbReference>
<feature type="transmembrane region" description="Helical" evidence="1">
    <location>
        <begin position="141"/>
        <end position="159"/>
    </location>
</feature>
<evidence type="ECO:0000259" key="2">
    <source>
        <dbReference type="PROSITE" id="PS00622"/>
    </source>
</evidence>
<dbReference type="SUPFAM" id="SSF46894">
    <property type="entry name" value="C-terminal effector domain of the bipartite response regulators"/>
    <property type="match status" value="1"/>
</dbReference>
<feature type="domain" description="HTH luxR-type" evidence="2">
    <location>
        <begin position="287"/>
        <end position="314"/>
    </location>
</feature>
<dbReference type="SMART" id="SM00421">
    <property type="entry name" value="HTH_LUXR"/>
    <property type="match status" value="1"/>
</dbReference>
<feature type="transmembrane region" description="Helical" evidence="1">
    <location>
        <begin position="87"/>
        <end position="104"/>
    </location>
</feature>
<dbReference type="Pfam" id="PF00196">
    <property type="entry name" value="GerE"/>
    <property type="match status" value="1"/>
</dbReference>
<protein>
    <recommendedName>
        <fullName evidence="2">HTH luxR-type domain-containing protein</fullName>
    </recommendedName>
</protein>
<feature type="transmembrane region" description="Helical" evidence="1">
    <location>
        <begin position="57"/>
        <end position="75"/>
    </location>
</feature>
<sequence length="346" mass="39393">MNITNISDNNNSEYKKNNKRYLFLNKQAKLAFFYMSVCYTAGVMIALIFDTGINSEFYTYGNILQLIVIALLHILSFTKKVSYRKAINAFLLIMSTEVAAEMIYEATVNLQQSSLFILTRLTIMMILTSGAVLAYLRFSTFYISILSVVTYIVSTIITQNIHLSQYTYIVILAFLGLAILGNKIYNTLYLIEDKDISLQDEKNEIIDFAHLGHQDWNVLIESLKNKHISADKTLSVLKLINKNISQRIASQARQLVRDEQIYSPILLSHYPNLTCGELEVCLFIIRGMTVSQISAALNITLSTVTTIRSNIRTKMNLPKDINLRQHINSVIHTQNSSFQFKEGINI</sequence>
<dbReference type="Proteomes" id="UP000594042">
    <property type="component" value="Chromosome"/>
</dbReference>
<dbReference type="RefSeq" id="WP_021929257.1">
    <property type="nucleotide sequence ID" value="NZ_AP023322.1"/>
</dbReference>
<feature type="transmembrane region" description="Helical" evidence="1">
    <location>
        <begin position="165"/>
        <end position="185"/>
    </location>
</feature>
<dbReference type="InterPro" id="IPR036388">
    <property type="entry name" value="WH-like_DNA-bd_sf"/>
</dbReference>
<organism evidence="3 4">
    <name type="scientific">Coprobacter secundus subsp. similis</name>
    <dbReference type="NCBI Taxonomy" id="2751153"/>
    <lineage>
        <taxon>Bacteria</taxon>
        <taxon>Pseudomonadati</taxon>
        <taxon>Bacteroidota</taxon>
        <taxon>Bacteroidia</taxon>
        <taxon>Bacteroidales</taxon>
        <taxon>Barnesiellaceae</taxon>
        <taxon>Coprobacter</taxon>
    </lineage>
</organism>
<dbReference type="Gene3D" id="1.10.10.10">
    <property type="entry name" value="Winged helix-like DNA-binding domain superfamily/Winged helix DNA-binding domain"/>
    <property type="match status" value="1"/>
</dbReference>
<dbReference type="KEGG" id="copr:Cop2CBH44_21200"/>
<dbReference type="InterPro" id="IPR000792">
    <property type="entry name" value="Tscrpt_reg_LuxR_C"/>
</dbReference>
<proteinExistence type="predicted"/>
<keyword evidence="4" id="KW-1185">Reference proteome</keyword>
<keyword evidence="1" id="KW-0812">Transmembrane</keyword>
<name>A0A7G1I2C4_9BACT</name>
<reference evidence="4" key="1">
    <citation type="submission" date="2020-07" db="EMBL/GenBank/DDBJ databases">
        <title>Complete genome sequencing of Coprobacter sp. strain 2CBH44.</title>
        <authorList>
            <person name="Sakamoto M."/>
            <person name="Murakami T."/>
            <person name="Mori H."/>
        </authorList>
    </citation>
    <scope>NUCLEOTIDE SEQUENCE [LARGE SCALE GENOMIC DNA]</scope>
    <source>
        <strain evidence="4">2CBH44</strain>
    </source>
</reference>
<evidence type="ECO:0000313" key="4">
    <source>
        <dbReference type="Proteomes" id="UP000594042"/>
    </source>
</evidence>
<feature type="transmembrane region" description="Helical" evidence="1">
    <location>
        <begin position="116"/>
        <end position="136"/>
    </location>
</feature>
<dbReference type="InterPro" id="IPR016032">
    <property type="entry name" value="Sig_transdc_resp-reg_C-effctor"/>
</dbReference>
<dbReference type="GO" id="GO:0003677">
    <property type="term" value="F:DNA binding"/>
    <property type="evidence" value="ECO:0007669"/>
    <property type="project" value="InterPro"/>
</dbReference>
<accession>A0A7G1I2C4</accession>
<feature type="transmembrane region" description="Helical" evidence="1">
    <location>
        <begin position="30"/>
        <end position="51"/>
    </location>
</feature>
<gene>
    <name evidence="3" type="ORF">Cop2CBH44_21200</name>
</gene>
<dbReference type="EMBL" id="AP023322">
    <property type="protein sequence ID" value="BCI63767.1"/>
    <property type="molecule type" value="Genomic_DNA"/>
</dbReference>
<evidence type="ECO:0000256" key="1">
    <source>
        <dbReference type="SAM" id="Phobius"/>
    </source>
</evidence>
<dbReference type="AlphaFoldDB" id="A0A7G1I2C4"/>